<reference evidence="1 2" key="1">
    <citation type="submission" date="2019-02" db="EMBL/GenBank/DDBJ databases">
        <title>Deep-cultivation of Planctomycetes and their phenomic and genomic characterization uncovers novel biology.</title>
        <authorList>
            <person name="Wiegand S."/>
            <person name="Jogler M."/>
            <person name="Boedeker C."/>
            <person name="Pinto D."/>
            <person name="Vollmers J."/>
            <person name="Rivas-Marin E."/>
            <person name="Kohn T."/>
            <person name="Peeters S.H."/>
            <person name="Heuer A."/>
            <person name="Rast P."/>
            <person name="Oberbeckmann S."/>
            <person name="Bunk B."/>
            <person name="Jeske O."/>
            <person name="Meyerdierks A."/>
            <person name="Storesund J.E."/>
            <person name="Kallscheuer N."/>
            <person name="Luecker S."/>
            <person name="Lage O.M."/>
            <person name="Pohl T."/>
            <person name="Merkel B.J."/>
            <person name="Hornburger P."/>
            <person name="Mueller R.-W."/>
            <person name="Bruemmer F."/>
            <person name="Labrenz M."/>
            <person name="Spormann A.M."/>
            <person name="Op den Camp H."/>
            <person name="Overmann J."/>
            <person name="Amann R."/>
            <person name="Jetten M.S.M."/>
            <person name="Mascher T."/>
            <person name="Medema M.H."/>
            <person name="Devos D.P."/>
            <person name="Kaster A.-K."/>
            <person name="Ovreas L."/>
            <person name="Rohde M."/>
            <person name="Galperin M.Y."/>
            <person name="Jogler C."/>
        </authorList>
    </citation>
    <scope>NUCLEOTIDE SEQUENCE [LARGE SCALE GENOMIC DNA]</scope>
    <source>
        <strain evidence="1 2">ElP</strain>
    </source>
</reference>
<dbReference type="InterPro" id="IPR053745">
    <property type="entry name" value="Viral_Tail_Comp_sf"/>
</dbReference>
<name>A0A518H245_9BACT</name>
<dbReference type="KEGG" id="tpla:ElP_28020"/>
<dbReference type="EMBL" id="CP036426">
    <property type="protein sequence ID" value="QDV34905.1"/>
    <property type="molecule type" value="Genomic_DNA"/>
</dbReference>
<sequence>MTLAVNALHKGIYDRLVIRIGSNVYSHIPQASAFPYVVIGEKTSIPFRTKTGDGQEITVTLHAWTQGSGDKACADLMQSVYRALDRQENAVDVEGYDLTEITCEFNQLLPDTGDEAEPDRYYHGVMRFRAIVQEQEFPGSEFLLESGYGLLLETGDNLLMEA</sequence>
<evidence type="ECO:0000313" key="2">
    <source>
        <dbReference type="Proteomes" id="UP000317835"/>
    </source>
</evidence>
<dbReference type="Proteomes" id="UP000317835">
    <property type="component" value="Chromosome"/>
</dbReference>
<evidence type="ECO:0000313" key="1">
    <source>
        <dbReference type="EMBL" id="QDV34905.1"/>
    </source>
</evidence>
<dbReference type="Pfam" id="PF11367">
    <property type="entry name" value="Tail_completion_gp17"/>
    <property type="match status" value="1"/>
</dbReference>
<gene>
    <name evidence="1" type="ORF">ElP_28020</name>
</gene>
<dbReference type="AlphaFoldDB" id="A0A518H245"/>
<dbReference type="InterPro" id="IPR021508">
    <property type="entry name" value="Gp17-like"/>
</dbReference>
<accession>A0A518H245</accession>
<dbReference type="Gene3D" id="3.30.2000.30">
    <property type="match status" value="1"/>
</dbReference>
<keyword evidence="2" id="KW-1185">Reference proteome</keyword>
<dbReference type="RefSeq" id="WP_145270134.1">
    <property type="nucleotide sequence ID" value="NZ_CP036426.1"/>
</dbReference>
<organism evidence="1 2">
    <name type="scientific">Tautonia plasticadhaerens</name>
    <dbReference type="NCBI Taxonomy" id="2527974"/>
    <lineage>
        <taxon>Bacteria</taxon>
        <taxon>Pseudomonadati</taxon>
        <taxon>Planctomycetota</taxon>
        <taxon>Planctomycetia</taxon>
        <taxon>Isosphaerales</taxon>
        <taxon>Isosphaeraceae</taxon>
        <taxon>Tautonia</taxon>
    </lineage>
</organism>
<protein>
    <submittedName>
        <fullName evidence="1">Uncharacterized protein</fullName>
    </submittedName>
</protein>
<proteinExistence type="predicted"/>
<dbReference type="OrthoDB" id="2880980at2"/>